<dbReference type="Proteomes" id="UP000526734">
    <property type="component" value="Unassembled WGS sequence"/>
</dbReference>
<keyword evidence="2" id="KW-1185">Reference proteome</keyword>
<evidence type="ECO:0000313" key="1">
    <source>
        <dbReference type="EMBL" id="MBB1158137.1"/>
    </source>
</evidence>
<dbReference type="EMBL" id="JACGZW010000012">
    <property type="protein sequence ID" value="MBB1158137.1"/>
    <property type="molecule type" value="Genomic_DNA"/>
</dbReference>
<accession>A0A7W3W4C5</accession>
<gene>
    <name evidence="1" type="ORF">H4281_33750</name>
</gene>
<proteinExistence type="predicted"/>
<protein>
    <submittedName>
        <fullName evidence="1">Uncharacterized protein</fullName>
    </submittedName>
</protein>
<comment type="caution">
    <text evidence="1">The sequence shown here is derived from an EMBL/GenBank/DDBJ whole genome shotgun (WGS) entry which is preliminary data.</text>
</comment>
<dbReference type="RefSeq" id="WP_182894895.1">
    <property type="nucleotide sequence ID" value="NZ_JACGZW010000012.1"/>
</dbReference>
<organism evidence="1 2">
    <name type="scientific">Amycolatopsis dendrobii</name>
    <dbReference type="NCBI Taxonomy" id="2760662"/>
    <lineage>
        <taxon>Bacteria</taxon>
        <taxon>Bacillati</taxon>
        <taxon>Actinomycetota</taxon>
        <taxon>Actinomycetes</taxon>
        <taxon>Pseudonocardiales</taxon>
        <taxon>Pseudonocardiaceae</taxon>
        <taxon>Amycolatopsis</taxon>
    </lineage>
</organism>
<evidence type="ECO:0000313" key="2">
    <source>
        <dbReference type="Proteomes" id="UP000526734"/>
    </source>
</evidence>
<sequence>MLVGVDGGDVEELDRSTRTLRRELLAAEIDAQLPRDGHVRAGAKGGAMTVGSIVVSLAGSAVLSTALKEVMQVAKAWIARGRGRRISVTIGDRVLEISDVEPDQQQRLVDAFVTAVCQDQPK</sequence>
<reference evidence="1 2" key="1">
    <citation type="submission" date="2020-08" db="EMBL/GenBank/DDBJ databases">
        <title>Amycolatopsis sp. nov. DR6-1 isolated from Dendrobium heterocarpum.</title>
        <authorList>
            <person name="Tedsree N."/>
            <person name="Kuncharoen N."/>
            <person name="Likhitwitayawuid K."/>
            <person name="Tanasupawat S."/>
        </authorList>
    </citation>
    <scope>NUCLEOTIDE SEQUENCE [LARGE SCALE GENOMIC DNA]</scope>
    <source>
        <strain evidence="1 2">DR6-1</strain>
    </source>
</reference>
<dbReference type="AlphaFoldDB" id="A0A7W3W4C5"/>
<name>A0A7W3W4C5_9PSEU</name>